<reference evidence="7 8" key="1">
    <citation type="submission" date="2024-04" db="EMBL/GenBank/DDBJ databases">
        <authorList>
            <person name="Waldvogel A.-M."/>
            <person name="Schoenle A."/>
        </authorList>
    </citation>
    <scope>NUCLEOTIDE SEQUENCE [LARGE SCALE GENOMIC DNA]</scope>
</reference>
<dbReference type="PRINTS" id="PR00259">
    <property type="entry name" value="TMFOUR"/>
</dbReference>
<dbReference type="Gene3D" id="1.10.1450.10">
    <property type="entry name" value="Tetraspanin"/>
    <property type="match status" value="1"/>
</dbReference>
<evidence type="ECO:0000313" key="7">
    <source>
        <dbReference type="EMBL" id="CAL1575674.1"/>
    </source>
</evidence>
<accession>A0AAV2JKG7</accession>
<protein>
    <recommendedName>
        <fullName evidence="6">Tetraspanin</fullName>
    </recommendedName>
</protein>
<dbReference type="AlphaFoldDB" id="A0AAV2JKG7"/>
<dbReference type="EMBL" id="OZ035834">
    <property type="protein sequence ID" value="CAL1575674.1"/>
    <property type="molecule type" value="Genomic_DNA"/>
</dbReference>
<dbReference type="GO" id="GO:0005886">
    <property type="term" value="C:plasma membrane"/>
    <property type="evidence" value="ECO:0007669"/>
    <property type="project" value="TreeGrafter"/>
</dbReference>
<dbReference type="PANTHER" id="PTHR19282:SF477">
    <property type="entry name" value="TETRASPANIN"/>
    <property type="match status" value="1"/>
</dbReference>
<dbReference type="Proteomes" id="UP001497482">
    <property type="component" value="Chromosome 12"/>
</dbReference>
<comment type="subcellular location">
    <subcellularLocation>
        <location evidence="1 6">Membrane</location>
        <topology evidence="1 6">Multi-pass membrane protein</topology>
    </subcellularLocation>
</comment>
<keyword evidence="8" id="KW-1185">Reference proteome</keyword>
<sequence>MNVQRRKALKTTIHITSQILWLVGVTVGLVGLYLLLKFRQSSIFFATSSFMMLPILVTFATAASLLVTGFLGTWVSTRDSKELQGLFVYLLFVVFCLGTTAAALAFHHFHELDSEILPLRDVFKNYTGSSQDQNSRAVDILQESMECCGVRDYSDWTQTSWFHQNGGIVLPRSCCNPLFVDCDGDVLQPFCLNQMGCEIVFKNMSRFLLRTLMWLYGALVQVLIVSLVPVVMLMKEPLQPYQTYRRRESSLYEPAFRAVKCLHGNSRTLKILKTGGI</sequence>
<evidence type="ECO:0000256" key="3">
    <source>
        <dbReference type="ARBA" id="ARBA00022692"/>
    </source>
</evidence>
<dbReference type="Pfam" id="PF00335">
    <property type="entry name" value="Tetraspanin"/>
    <property type="match status" value="1"/>
</dbReference>
<feature type="transmembrane region" description="Helical" evidence="6">
    <location>
        <begin position="213"/>
        <end position="234"/>
    </location>
</feature>
<keyword evidence="3 6" id="KW-0812">Transmembrane</keyword>
<evidence type="ECO:0000256" key="4">
    <source>
        <dbReference type="ARBA" id="ARBA00022989"/>
    </source>
</evidence>
<keyword evidence="5 6" id="KW-0472">Membrane</keyword>
<comment type="similarity">
    <text evidence="2 6">Belongs to the tetraspanin (TM4SF) family.</text>
</comment>
<dbReference type="InterPro" id="IPR000301">
    <property type="entry name" value="Tetraspanin_animals"/>
</dbReference>
<name>A0AAV2JKG7_KNICA</name>
<feature type="transmembrane region" description="Helical" evidence="6">
    <location>
        <begin position="87"/>
        <end position="109"/>
    </location>
</feature>
<gene>
    <name evidence="7" type="ORF">KC01_LOCUS7193</name>
</gene>
<evidence type="ECO:0000256" key="1">
    <source>
        <dbReference type="ARBA" id="ARBA00004141"/>
    </source>
</evidence>
<feature type="transmembrane region" description="Helical" evidence="6">
    <location>
        <begin position="12"/>
        <end position="36"/>
    </location>
</feature>
<feature type="transmembrane region" description="Helical" evidence="6">
    <location>
        <begin position="42"/>
        <end position="75"/>
    </location>
</feature>
<evidence type="ECO:0000256" key="6">
    <source>
        <dbReference type="RuleBase" id="RU361218"/>
    </source>
</evidence>
<dbReference type="SUPFAM" id="SSF48652">
    <property type="entry name" value="Tetraspanin"/>
    <property type="match status" value="1"/>
</dbReference>
<keyword evidence="4 6" id="KW-1133">Transmembrane helix</keyword>
<proteinExistence type="inferred from homology"/>
<evidence type="ECO:0000256" key="2">
    <source>
        <dbReference type="ARBA" id="ARBA00006840"/>
    </source>
</evidence>
<dbReference type="InterPro" id="IPR008952">
    <property type="entry name" value="Tetraspanin_EC2_sf"/>
</dbReference>
<dbReference type="PIRSF" id="PIRSF002419">
    <property type="entry name" value="Tetraspanin"/>
    <property type="match status" value="1"/>
</dbReference>
<dbReference type="PANTHER" id="PTHR19282">
    <property type="entry name" value="TETRASPANIN"/>
    <property type="match status" value="1"/>
</dbReference>
<evidence type="ECO:0000256" key="5">
    <source>
        <dbReference type="ARBA" id="ARBA00023136"/>
    </source>
</evidence>
<evidence type="ECO:0000313" key="8">
    <source>
        <dbReference type="Proteomes" id="UP001497482"/>
    </source>
</evidence>
<organism evidence="7 8">
    <name type="scientific">Knipowitschia caucasica</name>
    <name type="common">Caucasian dwarf goby</name>
    <name type="synonym">Pomatoschistus caucasicus</name>
    <dbReference type="NCBI Taxonomy" id="637954"/>
    <lineage>
        <taxon>Eukaryota</taxon>
        <taxon>Metazoa</taxon>
        <taxon>Chordata</taxon>
        <taxon>Craniata</taxon>
        <taxon>Vertebrata</taxon>
        <taxon>Euteleostomi</taxon>
        <taxon>Actinopterygii</taxon>
        <taxon>Neopterygii</taxon>
        <taxon>Teleostei</taxon>
        <taxon>Neoteleostei</taxon>
        <taxon>Acanthomorphata</taxon>
        <taxon>Gobiaria</taxon>
        <taxon>Gobiiformes</taxon>
        <taxon>Gobioidei</taxon>
        <taxon>Gobiidae</taxon>
        <taxon>Gobiinae</taxon>
        <taxon>Knipowitschia</taxon>
    </lineage>
</organism>
<dbReference type="InterPro" id="IPR018499">
    <property type="entry name" value="Tetraspanin/Peripherin"/>
</dbReference>